<dbReference type="GO" id="GO:0009403">
    <property type="term" value="P:toxin biosynthetic process"/>
    <property type="evidence" value="ECO:0007669"/>
    <property type="project" value="InterPro"/>
</dbReference>
<dbReference type="Proteomes" id="UP000002208">
    <property type="component" value="Plasmid 2"/>
</dbReference>
<evidence type="ECO:0000256" key="3">
    <source>
        <dbReference type="ARBA" id="ARBA00022989"/>
    </source>
</evidence>
<dbReference type="PANTHER" id="PTHR31157">
    <property type="entry name" value="SCP DOMAIN-CONTAINING PROTEIN"/>
    <property type="match status" value="1"/>
</dbReference>
<keyword evidence="7" id="KW-0614">Plasmid</keyword>
<feature type="transmembrane region" description="Helical" evidence="5">
    <location>
        <begin position="6"/>
        <end position="31"/>
    </location>
</feature>
<dbReference type="InterPro" id="IPR035940">
    <property type="entry name" value="CAP_sf"/>
</dbReference>
<dbReference type="AlphaFoldDB" id="C1D2U1"/>
<gene>
    <name evidence="7" type="ordered locus">Deide_2p00682</name>
</gene>
<geneLocation type="plasmid" evidence="8">
    <name>pDeide2</name>
</geneLocation>
<organism evidence="7 8">
    <name type="scientific">Deinococcus deserti (strain DSM 17065 / CIP 109153 / LMG 22923 / VCD115)</name>
    <dbReference type="NCBI Taxonomy" id="546414"/>
    <lineage>
        <taxon>Bacteria</taxon>
        <taxon>Thermotogati</taxon>
        <taxon>Deinococcota</taxon>
        <taxon>Deinococci</taxon>
        <taxon>Deinococcales</taxon>
        <taxon>Deinococcaceae</taxon>
        <taxon>Deinococcus</taxon>
    </lineage>
</organism>
<dbReference type="Gene3D" id="3.40.33.10">
    <property type="entry name" value="CAP"/>
    <property type="match status" value="1"/>
</dbReference>
<dbReference type="OrthoDB" id="9783944at2"/>
<feature type="transmembrane region" description="Helical" evidence="5">
    <location>
        <begin position="38"/>
        <end position="59"/>
    </location>
</feature>
<feature type="domain" description="SCP" evidence="6">
    <location>
        <begin position="211"/>
        <end position="323"/>
    </location>
</feature>
<feature type="transmembrane region" description="Helical" evidence="5">
    <location>
        <begin position="79"/>
        <end position="101"/>
    </location>
</feature>
<proteinExistence type="predicted"/>
<evidence type="ECO:0000313" key="8">
    <source>
        <dbReference type="Proteomes" id="UP000002208"/>
    </source>
</evidence>
<evidence type="ECO:0000313" key="7">
    <source>
        <dbReference type="EMBL" id="ACO47730.1"/>
    </source>
</evidence>
<comment type="subcellular location">
    <subcellularLocation>
        <location evidence="1">Membrane</location>
        <topology evidence="1">Multi-pass membrane protein</topology>
    </subcellularLocation>
</comment>
<feature type="transmembrane region" description="Helical" evidence="5">
    <location>
        <begin position="113"/>
        <end position="140"/>
    </location>
</feature>
<evidence type="ECO:0000256" key="1">
    <source>
        <dbReference type="ARBA" id="ARBA00004141"/>
    </source>
</evidence>
<dbReference type="SUPFAM" id="SSF55797">
    <property type="entry name" value="PR-1-like"/>
    <property type="match status" value="1"/>
</dbReference>
<dbReference type="Pfam" id="PF02674">
    <property type="entry name" value="Colicin_V"/>
    <property type="match status" value="1"/>
</dbReference>
<dbReference type="KEGG" id="ddr:Deide_2p00682"/>
<accession>C1D2U1</accession>
<dbReference type="EMBL" id="CP001116">
    <property type="protein sequence ID" value="ACO47730.1"/>
    <property type="molecule type" value="Genomic_DNA"/>
</dbReference>
<evidence type="ECO:0000256" key="4">
    <source>
        <dbReference type="ARBA" id="ARBA00023136"/>
    </source>
</evidence>
<dbReference type="PANTHER" id="PTHR31157:SF1">
    <property type="entry name" value="SCP DOMAIN-CONTAINING PROTEIN"/>
    <property type="match status" value="1"/>
</dbReference>
<dbReference type="GO" id="GO:0016020">
    <property type="term" value="C:membrane"/>
    <property type="evidence" value="ECO:0007669"/>
    <property type="project" value="UniProtKB-SubCell"/>
</dbReference>
<dbReference type="InterPro" id="IPR014044">
    <property type="entry name" value="CAP_dom"/>
</dbReference>
<keyword evidence="2 5" id="KW-0812">Transmembrane</keyword>
<evidence type="ECO:0000256" key="5">
    <source>
        <dbReference type="SAM" id="Phobius"/>
    </source>
</evidence>
<evidence type="ECO:0000259" key="6">
    <source>
        <dbReference type="Pfam" id="PF00188"/>
    </source>
</evidence>
<reference evidence="7 8" key="1">
    <citation type="journal article" date="2009" name="PLoS Genet.">
        <title>Alliance of proteomics and genomics to unravel the specificities of Sahara bacterium Deinococcus deserti.</title>
        <authorList>
            <person name="de Groot A."/>
            <person name="Dulermo R."/>
            <person name="Ortet P."/>
            <person name="Blanchard L."/>
            <person name="Guerin P."/>
            <person name="Fernandez B."/>
            <person name="Vacherie B."/>
            <person name="Dossat C."/>
            <person name="Jolivet E."/>
            <person name="Siguier P."/>
            <person name="Chandler M."/>
            <person name="Barakat M."/>
            <person name="Dedieu A."/>
            <person name="Barbe V."/>
            <person name="Heulin T."/>
            <person name="Sommer S."/>
            <person name="Achouak W."/>
            <person name="Armengaud J."/>
        </authorList>
    </citation>
    <scope>NUCLEOTIDE SEQUENCE [LARGE SCALE GENOMIC DNA]</scope>
    <source>
        <strain evidence="8">DSM 17065 / CIP 109153 / LMG 22923 / VCD115</strain>
        <plasmid evidence="8">pDeide2</plasmid>
    </source>
</reference>
<keyword evidence="8" id="KW-1185">Reference proteome</keyword>
<keyword evidence="4 5" id="KW-0472">Membrane</keyword>
<dbReference type="HOGENOM" id="CLU_860171_0_0_0"/>
<dbReference type="Pfam" id="PF00188">
    <property type="entry name" value="CAP"/>
    <property type="match status" value="1"/>
</dbReference>
<name>C1D2U1_DEIDV</name>
<keyword evidence="3 5" id="KW-1133">Transmembrane helix</keyword>
<protein>
    <submittedName>
        <fullName evidence="7">Putative bifunctional protein: Colicin V production protein SCP-like extracellular protein putative membrane protein</fullName>
    </submittedName>
</protein>
<dbReference type="InterPro" id="IPR003825">
    <property type="entry name" value="Colicin-V_CvpA"/>
</dbReference>
<dbReference type="CDD" id="cd05379">
    <property type="entry name" value="CAP_bacterial"/>
    <property type="match status" value="1"/>
</dbReference>
<evidence type="ECO:0000256" key="2">
    <source>
        <dbReference type="ARBA" id="ARBA00022692"/>
    </source>
</evidence>
<sequence>MSDPFLPATAAGAVVHVTDLLIILLVGLFAWTGWRRGFLAGALGLLRLTLAVVAGLTWYPGVEDWIGRLGAWLPTWNRPIAFIGVVLVTGTLVDLLGGMVLRRLPPPVHTSPVNRLLGVIPGLLSGALYAVILVAVAFTLPLPASARENLRGSRLAPPLSDIAQRAERTLEPVFGPALISLQPKSTAGRQVKLPFTVQDAPPVPLFEAQMLDLMNAARAEAGLRPLRPDPEMRAVARRHSADMFARGYFAHTTPEGASPFDRMRRARVRYFMAGENLALAPTVQIAHTNLMNSPGHRANILHPGFGRVGIGILDGGFRGLMVTQKFRN</sequence>